<evidence type="ECO:0000313" key="1">
    <source>
        <dbReference type="EMBL" id="PTC23810.1"/>
    </source>
</evidence>
<name>A0A2T4FK95_9PSED</name>
<dbReference type="AlphaFoldDB" id="A0A2T4FK95"/>
<evidence type="ECO:0000313" key="2">
    <source>
        <dbReference type="Proteomes" id="UP000240571"/>
    </source>
</evidence>
<dbReference type="EMBL" id="PYWW01000057">
    <property type="protein sequence ID" value="PTC23810.1"/>
    <property type="molecule type" value="Genomic_DNA"/>
</dbReference>
<dbReference type="OrthoDB" id="9974830at2"/>
<comment type="caution">
    <text evidence="1">The sequence shown here is derived from an EMBL/GenBank/DDBJ whole genome shotgun (WGS) entry which is preliminary data.</text>
</comment>
<protein>
    <submittedName>
        <fullName evidence="1">Uncharacterized protein</fullName>
    </submittedName>
</protein>
<sequence>MTLNPVGAGLPAMQTTRSSSWGEVMLSQASQLPQVGLCPTRLWGASAETSDSFLRLSLGHSISSLRTPLKTQRTGVAARIPIGH</sequence>
<organism evidence="1 2">
    <name type="scientific">Pseudomonas aylmerensis</name>
    <dbReference type="NCBI Taxonomy" id="1869229"/>
    <lineage>
        <taxon>Bacteria</taxon>
        <taxon>Pseudomonadati</taxon>
        <taxon>Pseudomonadota</taxon>
        <taxon>Gammaproteobacteria</taxon>
        <taxon>Pseudomonadales</taxon>
        <taxon>Pseudomonadaceae</taxon>
        <taxon>Pseudomonas</taxon>
    </lineage>
</organism>
<dbReference type="Proteomes" id="UP000240571">
    <property type="component" value="Unassembled WGS sequence"/>
</dbReference>
<gene>
    <name evidence="1" type="ORF">C9382_29690</name>
</gene>
<accession>A0A2T4FK95</accession>
<reference evidence="1 2" key="1">
    <citation type="submission" date="2018-03" db="EMBL/GenBank/DDBJ databases">
        <title>Diversity of bacteria associated with corn roots inoculated with woodland soils in Canada, and Description of Pseudomonas aylmerense sp. nov.</title>
        <authorList>
            <person name="Tambong J.T."/>
            <person name="Xu R."/>
            <person name="Tchagang C."/>
        </authorList>
    </citation>
    <scope>NUCLEOTIDE SEQUENCE [LARGE SCALE GENOMIC DNA]</scope>
    <source>
        <strain evidence="1 2">S1E44</strain>
    </source>
</reference>
<proteinExistence type="predicted"/>